<evidence type="ECO:0000313" key="1">
    <source>
        <dbReference type="EMBL" id="VDN56473.1"/>
    </source>
</evidence>
<dbReference type="WBParaSite" id="DME_0000208601-mRNA-1">
    <property type="protein sequence ID" value="DME_0000208601-mRNA-1"/>
    <property type="gene ID" value="DME_0000208601"/>
</dbReference>
<dbReference type="Proteomes" id="UP000038040">
    <property type="component" value="Unplaced"/>
</dbReference>
<evidence type="ECO:0000313" key="2">
    <source>
        <dbReference type="Proteomes" id="UP000038040"/>
    </source>
</evidence>
<dbReference type="STRING" id="318479.A0A0N4U5G3"/>
<accession>A0A0N4U5G3</accession>
<gene>
    <name evidence="1" type="ORF">DME_LOCUS6446</name>
</gene>
<keyword evidence="3" id="KW-1185">Reference proteome</keyword>
<dbReference type="AlphaFoldDB" id="A0A0N4U5G3"/>
<evidence type="ECO:0000313" key="4">
    <source>
        <dbReference type="WBParaSite" id="DME_0000208601-mRNA-1"/>
    </source>
</evidence>
<dbReference type="OrthoDB" id="5817791at2759"/>
<dbReference type="EMBL" id="UYYG01001155">
    <property type="protein sequence ID" value="VDN56473.1"/>
    <property type="molecule type" value="Genomic_DNA"/>
</dbReference>
<proteinExistence type="predicted"/>
<organism evidence="2 4">
    <name type="scientific">Dracunculus medinensis</name>
    <name type="common">Guinea worm</name>
    <dbReference type="NCBI Taxonomy" id="318479"/>
    <lineage>
        <taxon>Eukaryota</taxon>
        <taxon>Metazoa</taxon>
        <taxon>Ecdysozoa</taxon>
        <taxon>Nematoda</taxon>
        <taxon>Chromadorea</taxon>
        <taxon>Rhabditida</taxon>
        <taxon>Spirurina</taxon>
        <taxon>Dracunculoidea</taxon>
        <taxon>Dracunculidae</taxon>
        <taxon>Dracunculus</taxon>
    </lineage>
</organism>
<name>A0A0N4U5G3_DRAME</name>
<reference evidence="4" key="1">
    <citation type="submission" date="2017-02" db="UniProtKB">
        <authorList>
            <consortium name="WormBaseParasite"/>
        </authorList>
    </citation>
    <scope>IDENTIFICATION</scope>
</reference>
<protein>
    <submittedName>
        <fullName evidence="4">C2H2-type domain-containing protein</fullName>
    </submittedName>
</protein>
<evidence type="ECO:0000313" key="3">
    <source>
        <dbReference type="Proteomes" id="UP000274756"/>
    </source>
</evidence>
<sequence>MVLRTLREYDLDLEIFREMGCGSCQSVFSLQRDLTYHQKWTCVARCTDLKKTVSRPSTGNKKYRRAQEIDSVPSVRHRKNVKNIKCLILREIDLPNVKLLQSLQSFAIIAPKPTFKKMTANVATQTESDSSNYNELSSKAVMTSSTLANINITNSLCHNKYYEQNNACCQAKLINGVESATQIHPDDYLYGDCANNDNMVTSEYGINQRNAETHIEVLNFEEILKNMETQTSIYIGNDVITQTNNNFIDTASMTDFDCLQYFGKLFDK</sequence>
<reference evidence="1 3" key="2">
    <citation type="submission" date="2018-11" db="EMBL/GenBank/DDBJ databases">
        <authorList>
            <consortium name="Pathogen Informatics"/>
        </authorList>
    </citation>
    <scope>NUCLEOTIDE SEQUENCE [LARGE SCALE GENOMIC DNA]</scope>
</reference>
<dbReference type="Proteomes" id="UP000274756">
    <property type="component" value="Unassembled WGS sequence"/>
</dbReference>